<evidence type="ECO:0000256" key="1">
    <source>
        <dbReference type="SAM" id="Phobius"/>
    </source>
</evidence>
<evidence type="ECO:0000313" key="2">
    <source>
        <dbReference type="EMBL" id="MVX59586.1"/>
    </source>
</evidence>
<dbReference type="InterPro" id="IPR010640">
    <property type="entry name" value="Low_temperature_requirement_A"/>
</dbReference>
<protein>
    <submittedName>
        <fullName evidence="2">Uncharacterized protein</fullName>
    </submittedName>
</protein>
<proteinExistence type="predicted"/>
<keyword evidence="1" id="KW-0472">Membrane</keyword>
<sequence length="142" mass="16098">MPILYQKEMRLVPINFLHLVERIALLVITSFGKVIVGVASIFFLLMVAFLFLIYFTEFDHALDSSPNTLGFRLIYSHYLVFAGILMLTVSMTFLSEQEVHHLFVVAFLYAGLFAFFLAIILNGVYNTNGLAPTCKSIGYFLL</sequence>
<dbReference type="EMBL" id="WSRS01000090">
    <property type="protein sequence ID" value="MVX59586.1"/>
    <property type="molecule type" value="Genomic_DNA"/>
</dbReference>
<dbReference type="OrthoDB" id="9798526at2"/>
<evidence type="ECO:0000313" key="3">
    <source>
        <dbReference type="Proteomes" id="UP000461595"/>
    </source>
</evidence>
<gene>
    <name evidence="2" type="ORF">E5983_08090</name>
</gene>
<keyword evidence="1" id="KW-1133">Transmembrane helix</keyword>
<accession>A0A7X3GAV6</accession>
<name>A0A7X3GAV6_9STRE</name>
<dbReference type="Proteomes" id="UP000461595">
    <property type="component" value="Unassembled WGS sequence"/>
</dbReference>
<feature type="transmembrane region" description="Helical" evidence="1">
    <location>
        <begin position="23"/>
        <end position="55"/>
    </location>
</feature>
<comment type="caution">
    <text evidence="2">The sequence shown here is derived from an EMBL/GenBank/DDBJ whole genome shotgun (WGS) entry which is preliminary data.</text>
</comment>
<organism evidence="2 3">
    <name type="scientific">Streptococcus danieliae</name>
    <dbReference type="NCBI Taxonomy" id="747656"/>
    <lineage>
        <taxon>Bacteria</taxon>
        <taxon>Bacillati</taxon>
        <taxon>Bacillota</taxon>
        <taxon>Bacilli</taxon>
        <taxon>Lactobacillales</taxon>
        <taxon>Streptococcaceae</taxon>
        <taxon>Streptococcus</taxon>
    </lineage>
</organism>
<reference evidence="2 3" key="1">
    <citation type="submission" date="2019-12" db="EMBL/GenBank/DDBJ databases">
        <title>Microbes associate with the intestines of laboratory mice.</title>
        <authorList>
            <person name="Navarre W."/>
            <person name="Wong E."/>
        </authorList>
    </citation>
    <scope>NUCLEOTIDE SEQUENCE [LARGE SCALE GENOMIC DNA]</scope>
    <source>
        <strain evidence="2 3">NM51_B2-22</strain>
    </source>
</reference>
<feature type="transmembrane region" description="Helical" evidence="1">
    <location>
        <begin position="102"/>
        <end position="125"/>
    </location>
</feature>
<dbReference type="AlphaFoldDB" id="A0A7X3GAV6"/>
<keyword evidence="1" id="KW-0812">Transmembrane</keyword>
<dbReference type="Pfam" id="PF06772">
    <property type="entry name" value="LtrA"/>
    <property type="match status" value="1"/>
</dbReference>
<feature type="transmembrane region" description="Helical" evidence="1">
    <location>
        <begin position="75"/>
        <end position="95"/>
    </location>
</feature>